<dbReference type="EMBL" id="CAEZTP010000003">
    <property type="protein sequence ID" value="CAB4563700.1"/>
    <property type="molecule type" value="Genomic_DNA"/>
</dbReference>
<dbReference type="InterPro" id="IPR045540">
    <property type="entry name" value="YegS/DAGK_C"/>
</dbReference>
<dbReference type="SUPFAM" id="SSF111331">
    <property type="entry name" value="NAD kinase/diacylglycerol kinase-like"/>
    <property type="match status" value="1"/>
</dbReference>
<dbReference type="GO" id="GO:0004143">
    <property type="term" value="F:ATP-dependent diacylglycerol kinase activity"/>
    <property type="evidence" value="ECO:0007669"/>
    <property type="project" value="TreeGrafter"/>
</dbReference>
<feature type="domain" description="DAGKc" evidence="5">
    <location>
        <begin position="1"/>
        <end position="130"/>
    </location>
</feature>
<dbReference type="Pfam" id="PF00781">
    <property type="entry name" value="DAGK_cat"/>
    <property type="match status" value="1"/>
</dbReference>
<dbReference type="InterPro" id="IPR016064">
    <property type="entry name" value="NAD/diacylglycerol_kinase_sf"/>
</dbReference>
<dbReference type="Gene3D" id="3.40.50.10330">
    <property type="entry name" value="Probable inorganic polyphosphate/atp-NAD kinase, domain 1"/>
    <property type="match status" value="1"/>
</dbReference>
<organism evidence="6">
    <name type="scientific">freshwater metagenome</name>
    <dbReference type="NCBI Taxonomy" id="449393"/>
    <lineage>
        <taxon>unclassified sequences</taxon>
        <taxon>metagenomes</taxon>
        <taxon>ecological metagenomes</taxon>
    </lineage>
</organism>
<dbReference type="Gene3D" id="2.60.200.40">
    <property type="match status" value="1"/>
</dbReference>
<evidence type="ECO:0000256" key="1">
    <source>
        <dbReference type="ARBA" id="ARBA00022679"/>
    </source>
</evidence>
<proteinExistence type="predicted"/>
<evidence type="ECO:0000256" key="4">
    <source>
        <dbReference type="ARBA" id="ARBA00022840"/>
    </source>
</evidence>
<name>A0A6J6DI37_9ZZZZ</name>
<keyword evidence="1" id="KW-0808">Transferase</keyword>
<keyword evidence="2" id="KW-0547">Nucleotide-binding</keyword>
<reference evidence="6" key="1">
    <citation type="submission" date="2020-05" db="EMBL/GenBank/DDBJ databases">
        <authorList>
            <person name="Chiriac C."/>
            <person name="Salcher M."/>
            <person name="Ghai R."/>
            <person name="Kavagutti S V."/>
        </authorList>
    </citation>
    <scope>NUCLEOTIDE SEQUENCE</scope>
</reference>
<protein>
    <submittedName>
        <fullName evidence="6">Unannotated protein</fullName>
    </submittedName>
</protein>
<dbReference type="PROSITE" id="PS50146">
    <property type="entry name" value="DAGK"/>
    <property type="match status" value="1"/>
</dbReference>
<dbReference type="GO" id="GO:0005524">
    <property type="term" value="F:ATP binding"/>
    <property type="evidence" value="ECO:0007669"/>
    <property type="project" value="UniProtKB-KW"/>
</dbReference>
<keyword evidence="3" id="KW-0418">Kinase</keyword>
<evidence type="ECO:0000313" key="6">
    <source>
        <dbReference type="EMBL" id="CAB4563700.1"/>
    </source>
</evidence>
<dbReference type="Pfam" id="PF19279">
    <property type="entry name" value="YegS_C"/>
    <property type="match status" value="1"/>
</dbReference>
<dbReference type="InterPro" id="IPR050187">
    <property type="entry name" value="Lipid_Phosphate_FormReg"/>
</dbReference>
<dbReference type="InterPro" id="IPR001206">
    <property type="entry name" value="Diacylglycerol_kinase_cat_dom"/>
</dbReference>
<sequence length="289" mass="31124">MWALVINPVSGQGKGASVGSYVAGYLNKKSVPFTIVTGNSAPALSNHLDIFLKANPQCEGVIAVGGDGLLHIVLQKVIPAQVPITLIAAGTGNDFVRSLGWDLSDVEVQLDFVLSHPPKKMDAGLVDGEWFGSVLSTGFDAVVNERANKLKWPKGPMKYNVSIVLELPRFKPKMYDIHLDDRTISTQAMLIAVGNGRSYGGGMLVCPEADMCDGFFDVMILHPVSKIEFIKVFPSVFIGAHVDHPAVEIVRSKKVRIDSKAVAYSDGERIGQLPVNAECIPGVMLGWTP</sequence>
<accession>A0A6J6DI37</accession>
<dbReference type="SMART" id="SM00046">
    <property type="entry name" value="DAGKc"/>
    <property type="match status" value="1"/>
</dbReference>
<evidence type="ECO:0000256" key="2">
    <source>
        <dbReference type="ARBA" id="ARBA00022741"/>
    </source>
</evidence>
<dbReference type="PANTHER" id="PTHR12358">
    <property type="entry name" value="SPHINGOSINE KINASE"/>
    <property type="match status" value="1"/>
</dbReference>
<dbReference type="AlphaFoldDB" id="A0A6J6DI37"/>
<dbReference type="PANTHER" id="PTHR12358:SF106">
    <property type="entry name" value="LIPID KINASE YEGS"/>
    <property type="match status" value="1"/>
</dbReference>
<gene>
    <name evidence="6" type="ORF">UFOPK1698_00086</name>
</gene>
<dbReference type="InterPro" id="IPR017438">
    <property type="entry name" value="ATP-NAD_kinase_N"/>
</dbReference>
<dbReference type="GO" id="GO:0005886">
    <property type="term" value="C:plasma membrane"/>
    <property type="evidence" value="ECO:0007669"/>
    <property type="project" value="TreeGrafter"/>
</dbReference>
<keyword evidence="4" id="KW-0067">ATP-binding</keyword>
<evidence type="ECO:0000256" key="3">
    <source>
        <dbReference type="ARBA" id="ARBA00022777"/>
    </source>
</evidence>
<evidence type="ECO:0000259" key="5">
    <source>
        <dbReference type="PROSITE" id="PS50146"/>
    </source>
</evidence>